<gene>
    <name evidence="1" type="ORF">CGZ94_06355</name>
</gene>
<evidence type="ECO:0000313" key="1">
    <source>
        <dbReference type="EMBL" id="OYO14249.1"/>
    </source>
</evidence>
<protein>
    <submittedName>
        <fullName evidence="1">Uncharacterized protein</fullName>
    </submittedName>
</protein>
<keyword evidence="2" id="KW-1185">Reference proteome</keyword>
<dbReference type="RefSeq" id="WP_094405134.1">
    <property type="nucleotide sequence ID" value="NZ_NMVO01000012.1"/>
</dbReference>
<evidence type="ECO:0000313" key="2">
    <source>
        <dbReference type="Proteomes" id="UP000215896"/>
    </source>
</evidence>
<dbReference type="Proteomes" id="UP000215896">
    <property type="component" value="Unassembled WGS sequence"/>
</dbReference>
<reference evidence="1 2" key="1">
    <citation type="submission" date="2017-07" db="EMBL/GenBank/DDBJ databases">
        <title>Draft whole genome sequences of clinical Proprionibacteriaceae strains.</title>
        <authorList>
            <person name="Bernier A.-M."/>
            <person name="Bernard K."/>
            <person name="Domingo M.-C."/>
        </authorList>
    </citation>
    <scope>NUCLEOTIDE SEQUENCE [LARGE SCALE GENOMIC DNA]</scope>
    <source>
        <strain evidence="1 2">NML 030167</strain>
    </source>
</reference>
<dbReference type="EMBL" id="NMVO01000012">
    <property type="protein sequence ID" value="OYO14249.1"/>
    <property type="molecule type" value="Genomic_DNA"/>
</dbReference>
<proteinExistence type="predicted"/>
<sequence length="184" mass="20235">MTHGRITFADSPWPGGHALDRIELTVRGDDEGALRLHLHAETQDYDAENPGVQPVAGDGATPWQQPEVWQRYTSAILSSTKWGNAGVKLPVAADKFRETMLDQLELTADPTSKVSLDEAAEELAFGCYVLGQDLSGDHRIRFTRVGSYTYDLTWTGQIAATFIGEQDFSAGHRFELVAEGVRLS</sequence>
<dbReference type="AlphaFoldDB" id="A0A255GEH1"/>
<organism evidence="1 2">
    <name type="scientific">Enemella evansiae</name>
    <dbReference type="NCBI Taxonomy" id="2016499"/>
    <lineage>
        <taxon>Bacteria</taxon>
        <taxon>Bacillati</taxon>
        <taxon>Actinomycetota</taxon>
        <taxon>Actinomycetes</taxon>
        <taxon>Propionibacteriales</taxon>
        <taxon>Propionibacteriaceae</taxon>
        <taxon>Enemella</taxon>
    </lineage>
</organism>
<comment type="caution">
    <text evidence="1">The sequence shown here is derived from an EMBL/GenBank/DDBJ whole genome shotgun (WGS) entry which is preliminary data.</text>
</comment>
<name>A0A255GEH1_9ACTN</name>
<dbReference type="OrthoDB" id="3727885at2"/>
<accession>A0A255GEH1</accession>